<keyword evidence="3" id="KW-1185">Reference proteome</keyword>
<name>A0ABQ8GAG8_9PEZI</name>
<gene>
    <name evidence="2" type="ORF">B0J12DRAFT_87350</name>
</gene>
<comment type="caution">
    <text evidence="2">The sequence shown here is derived from an EMBL/GenBank/DDBJ whole genome shotgun (WGS) entry which is preliminary data.</text>
</comment>
<dbReference type="Proteomes" id="UP000774617">
    <property type="component" value="Unassembled WGS sequence"/>
</dbReference>
<evidence type="ECO:0000313" key="3">
    <source>
        <dbReference type="Proteomes" id="UP000774617"/>
    </source>
</evidence>
<keyword evidence="1" id="KW-0812">Transmembrane</keyword>
<sequence>MVARSFFFLALFAPFLLLLYLLSQIKEKTGMLFFLLFMARAWSFSLVFLGLLAGKFFFFFFRFDVCFVCVCVCGLFTHDIFFLRPLFLSRFLRSSWT</sequence>
<dbReference type="EMBL" id="JAGTJR010000013">
    <property type="protein sequence ID" value="KAH7050111.1"/>
    <property type="molecule type" value="Genomic_DNA"/>
</dbReference>
<keyword evidence="1" id="KW-1133">Transmembrane helix</keyword>
<protein>
    <submittedName>
        <fullName evidence="2">Uncharacterized protein</fullName>
    </submittedName>
</protein>
<evidence type="ECO:0000313" key="2">
    <source>
        <dbReference type="EMBL" id="KAH7050111.1"/>
    </source>
</evidence>
<feature type="transmembrane region" description="Helical" evidence="1">
    <location>
        <begin position="59"/>
        <end position="83"/>
    </location>
</feature>
<organism evidence="2 3">
    <name type="scientific">Macrophomina phaseolina</name>
    <dbReference type="NCBI Taxonomy" id="35725"/>
    <lineage>
        <taxon>Eukaryota</taxon>
        <taxon>Fungi</taxon>
        <taxon>Dikarya</taxon>
        <taxon>Ascomycota</taxon>
        <taxon>Pezizomycotina</taxon>
        <taxon>Dothideomycetes</taxon>
        <taxon>Dothideomycetes incertae sedis</taxon>
        <taxon>Botryosphaeriales</taxon>
        <taxon>Botryosphaeriaceae</taxon>
        <taxon>Macrophomina</taxon>
    </lineage>
</organism>
<accession>A0ABQ8GAG8</accession>
<feature type="transmembrane region" description="Helical" evidence="1">
    <location>
        <begin position="6"/>
        <end position="23"/>
    </location>
</feature>
<proteinExistence type="predicted"/>
<feature type="transmembrane region" description="Helical" evidence="1">
    <location>
        <begin position="30"/>
        <end position="53"/>
    </location>
</feature>
<reference evidence="2 3" key="1">
    <citation type="journal article" date="2021" name="Nat. Commun.">
        <title>Genetic determinants of endophytism in the Arabidopsis root mycobiome.</title>
        <authorList>
            <person name="Mesny F."/>
            <person name="Miyauchi S."/>
            <person name="Thiergart T."/>
            <person name="Pickel B."/>
            <person name="Atanasova L."/>
            <person name="Karlsson M."/>
            <person name="Huettel B."/>
            <person name="Barry K.W."/>
            <person name="Haridas S."/>
            <person name="Chen C."/>
            <person name="Bauer D."/>
            <person name="Andreopoulos W."/>
            <person name="Pangilinan J."/>
            <person name="LaButti K."/>
            <person name="Riley R."/>
            <person name="Lipzen A."/>
            <person name="Clum A."/>
            <person name="Drula E."/>
            <person name="Henrissat B."/>
            <person name="Kohler A."/>
            <person name="Grigoriev I.V."/>
            <person name="Martin F.M."/>
            <person name="Hacquard S."/>
        </authorList>
    </citation>
    <scope>NUCLEOTIDE SEQUENCE [LARGE SCALE GENOMIC DNA]</scope>
    <source>
        <strain evidence="2 3">MPI-SDFR-AT-0080</strain>
    </source>
</reference>
<evidence type="ECO:0000256" key="1">
    <source>
        <dbReference type="SAM" id="Phobius"/>
    </source>
</evidence>
<keyword evidence="1" id="KW-0472">Membrane</keyword>